<dbReference type="AlphaFoldDB" id="A0A5M4B6I1"/>
<keyword evidence="2" id="KW-1185">Reference proteome</keyword>
<evidence type="ECO:0000313" key="1">
    <source>
        <dbReference type="EMBL" id="GET44887.1"/>
    </source>
</evidence>
<comment type="caution">
    <text evidence="1">The sequence shown here is derived from an EMBL/GenBank/DDBJ whole genome shotgun (WGS) entry which is preliminary data.</text>
</comment>
<evidence type="ECO:0000313" key="2">
    <source>
        <dbReference type="Proteomes" id="UP000398217"/>
    </source>
</evidence>
<protein>
    <submittedName>
        <fullName evidence="1">Uncharacterized protein</fullName>
    </submittedName>
</protein>
<reference evidence="2" key="1">
    <citation type="journal article" date="2020" name="Int. J. Syst. Evol. Microbiol.">
        <title>Capnocytophaga felis sp. nov. isolated from the feline oral cavity.</title>
        <authorList>
            <person name="Suzuki M."/>
            <person name="Umeda K."/>
            <person name="Kimura M."/>
            <person name="Imaoka K."/>
            <person name="Morikawa S."/>
            <person name="Maeda K."/>
        </authorList>
    </citation>
    <scope>NUCLEOTIDE SEQUENCE [LARGE SCALE GENOMIC DNA]</scope>
    <source>
        <strain evidence="2">KC07070</strain>
    </source>
</reference>
<organism evidence="1 2">
    <name type="scientific">Capnocytophaga felis</name>
    <dbReference type="NCBI Taxonomy" id="2267611"/>
    <lineage>
        <taxon>Bacteria</taxon>
        <taxon>Pseudomonadati</taxon>
        <taxon>Bacteroidota</taxon>
        <taxon>Flavobacteriia</taxon>
        <taxon>Flavobacteriales</taxon>
        <taxon>Flavobacteriaceae</taxon>
        <taxon>Capnocytophaga</taxon>
    </lineage>
</organism>
<name>A0A5M4B6I1_9FLAO</name>
<dbReference type="InterPro" id="IPR053842">
    <property type="entry name" value="NikA-like"/>
</dbReference>
<gene>
    <name evidence="1" type="ORF">RCZ01_01890</name>
</gene>
<accession>A0A5M4B6I1</accession>
<dbReference type="Proteomes" id="UP000398217">
    <property type="component" value="Unassembled WGS sequence"/>
</dbReference>
<proteinExistence type="predicted"/>
<dbReference type="Pfam" id="PF21983">
    <property type="entry name" value="NikA-like"/>
    <property type="match status" value="1"/>
</dbReference>
<sequence length="164" mass="18561">MGMDSSPLIIRGASLCFGLTKTQTCSSRIDSSRWSIHKSKTNTAMKTIENRNTNGRPPKRPVEKKKYKVTLKMATEEFYSLKAKVRLAGITRSEYVCRCIAASIVRQRLSSELMSHLRQLSGMANNVNQIAHKANAMGYARVYQDNLAMTERLDNIIKRIEDDC</sequence>
<dbReference type="EMBL" id="BLBC01000004">
    <property type="protein sequence ID" value="GET44887.1"/>
    <property type="molecule type" value="Genomic_DNA"/>
</dbReference>